<evidence type="ECO:0000313" key="2">
    <source>
        <dbReference type="EMBL" id="CAI2382030.1"/>
    </source>
</evidence>
<dbReference type="EMBL" id="CAMPGE010024168">
    <property type="protein sequence ID" value="CAI2382030.1"/>
    <property type="molecule type" value="Genomic_DNA"/>
</dbReference>
<feature type="chain" id="PRO_5041938625" evidence="1">
    <location>
        <begin position="19"/>
        <end position="140"/>
    </location>
</feature>
<sequence length="140" mass="15753">MKLAFILILGLILGSTFAKIGDPTINSGPLLVRYMSGDLQGTFIVMFYKKSAPSRRTSEIRAELNQKILQKYPFFHYVEADVDSGLYNDVIEDFLVDETELRHSPTVMIASEGTAYWVHGTGAVDDLKYNLPNYAVELKQ</sequence>
<dbReference type="Proteomes" id="UP001295684">
    <property type="component" value="Unassembled WGS sequence"/>
</dbReference>
<dbReference type="AlphaFoldDB" id="A0AAD1Y1G0"/>
<gene>
    <name evidence="2" type="ORF">ECRASSUSDP1_LOCUS23497</name>
</gene>
<reference evidence="2" key="1">
    <citation type="submission" date="2023-07" db="EMBL/GenBank/DDBJ databases">
        <authorList>
            <consortium name="AG Swart"/>
            <person name="Singh M."/>
            <person name="Singh A."/>
            <person name="Seah K."/>
            <person name="Emmerich C."/>
        </authorList>
    </citation>
    <scope>NUCLEOTIDE SEQUENCE</scope>
    <source>
        <strain evidence="2">DP1</strain>
    </source>
</reference>
<comment type="caution">
    <text evidence="2">The sequence shown here is derived from an EMBL/GenBank/DDBJ whole genome shotgun (WGS) entry which is preliminary data.</text>
</comment>
<accession>A0AAD1Y1G0</accession>
<proteinExistence type="predicted"/>
<name>A0AAD1Y1G0_EUPCR</name>
<keyword evidence="3" id="KW-1185">Reference proteome</keyword>
<keyword evidence="1" id="KW-0732">Signal</keyword>
<protein>
    <submittedName>
        <fullName evidence="2">Uncharacterized protein</fullName>
    </submittedName>
</protein>
<feature type="signal peptide" evidence="1">
    <location>
        <begin position="1"/>
        <end position="18"/>
    </location>
</feature>
<organism evidence="2 3">
    <name type="scientific">Euplotes crassus</name>
    <dbReference type="NCBI Taxonomy" id="5936"/>
    <lineage>
        <taxon>Eukaryota</taxon>
        <taxon>Sar</taxon>
        <taxon>Alveolata</taxon>
        <taxon>Ciliophora</taxon>
        <taxon>Intramacronucleata</taxon>
        <taxon>Spirotrichea</taxon>
        <taxon>Hypotrichia</taxon>
        <taxon>Euplotida</taxon>
        <taxon>Euplotidae</taxon>
        <taxon>Moneuplotes</taxon>
    </lineage>
</organism>
<evidence type="ECO:0000313" key="3">
    <source>
        <dbReference type="Proteomes" id="UP001295684"/>
    </source>
</evidence>
<evidence type="ECO:0000256" key="1">
    <source>
        <dbReference type="SAM" id="SignalP"/>
    </source>
</evidence>